<sequence>MSYIGSFRFVPSIFRIALLFCVFLTYANICSPIVNIKCQVWRHGDRSPTRTFPTDPIQEVDWTFGGGGFGQLSPKGMAQHLKFGKLLRKLYVDTGFLSKKYSSKEVYIRSTDVNRTIISAMSNMLGMYGQNDGSSQAGVDYPDEIGWPVGYVPIPVHIVDFHTDHVCHLLPKSAHDRRLFLRRMSKCNLNWVLSGRMST</sequence>
<evidence type="ECO:0000313" key="5">
    <source>
        <dbReference type="WBParaSite" id="ACOC_0000397901-mRNA-1"/>
    </source>
</evidence>
<organism evidence="5">
    <name type="scientific">Angiostrongylus costaricensis</name>
    <name type="common">Nematode worm</name>
    <dbReference type="NCBI Taxonomy" id="334426"/>
    <lineage>
        <taxon>Eukaryota</taxon>
        <taxon>Metazoa</taxon>
        <taxon>Ecdysozoa</taxon>
        <taxon>Nematoda</taxon>
        <taxon>Chromadorea</taxon>
        <taxon>Rhabditida</taxon>
        <taxon>Rhabditina</taxon>
        <taxon>Rhabditomorpha</taxon>
        <taxon>Strongyloidea</taxon>
        <taxon>Metastrongylidae</taxon>
        <taxon>Angiostrongylus</taxon>
    </lineage>
</organism>
<feature type="transmembrane region" description="Helical" evidence="2">
    <location>
        <begin position="12"/>
        <end position="29"/>
    </location>
</feature>
<keyword evidence="2" id="KW-0812">Transmembrane</keyword>
<keyword evidence="2" id="KW-0472">Membrane</keyword>
<dbReference type="Pfam" id="PF00328">
    <property type="entry name" value="His_Phos_2"/>
    <property type="match status" value="1"/>
</dbReference>
<proteinExistence type="inferred from homology"/>
<dbReference type="PANTHER" id="PTHR11567:SF209">
    <property type="entry name" value="INTESTINAL ACID PHOSPHATASE"/>
    <property type="match status" value="1"/>
</dbReference>
<name>A0A0R3PI02_ANGCS</name>
<gene>
    <name evidence="3" type="ORF">ACOC_LOCUS3980</name>
</gene>
<evidence type="ECO:0000256" key="1">
    <source>
        <dbReference type="ARBA" id="ARBA00005375"/>
    </source>
</evidence>
<dbReference type="STRING" id="334426.A0A0R3PI02"/>
<dbReference type="OMA" id="MANIMGM"/>
<dbReference type="WBParaSite" id="ACOC_0000397901-mRNA-1">
    <property type="protein sequence ID" value="ACOC_0000397901-mRNA-1"/>
    <property type="gene ID" value="ACOC_0000397901"/>
</dbReference>
<evidence type="ECO:0000313" key="4">
    <source>
        <dbReference type="Proteomes" id="UP000267027"/>
    </source>
</evidence>
<dbReference type="Gene3D" id="3.40.50.1240">
    <property type="entry name" value="Phosphoglycerate mutase-like"/>
    <property type="match status" value="1"/>
</dbReference>
<dbReference type="EMBL" id="UYYA01001696">
    <property type="protein sequence ID" value="VDM55565.1"/>
    <property type="molecule type" value="Genomic_DNA"/>
</dbReference>
<dbReference type="PANTHER" id="PTHR11567">
    <property type="entry name" value="ACID PHOSPHATASE-RELATED"/>
    <property type="match status" value="1"/>
</dbReference>
<keyword evidence="4" id="KW-1185">Reference proteome</keyword>
<evidence type="ECO:0000313" key="3">
    <source>
        <dbReference type="EMBL" id="VDM55565.1"/>
    </source>
</evidence>
<keyword evidence="2" id="KW-1133">Transmembrane helix</keyword>
<dbReference type="SUPFAM" id="SSF53254">
    <property type="entry name" value="Phosphoglycerate mutase-like"/>
    <property type="match status" value="1"/>
</dbReference>
<dbReference type="AlphaFoldDB" id="A0A0R3PI02"/>
<comment type="similarity">
    <text evidence="1">Belongs to the histidine acid phosphatase family.</text>
</comment>
<reference evidence="5" key="1">
    <citation type="submission" date="2017-02" db="UniProtKB">
        <authorList>
            <consortium name="WormBaseParasite"/>
        </authorList>
    </citation>
    <scope>IDENTIFICATION</scope>
</reference>
<protein>
    <submittedName>
        <fullName evidence="5">Histidine acid phosphatase</fullName>
    </submittedName>
</protein>
<reference evidence="3 4" key="2">
    <citation type="submission" date="2018-11" db="EMBL/GenBank/DDBJ databases">
        <authorList>
            <consortium name="Pathogen Informatics"/>
        </authorList>
    </citation>
    <scope>NUCLEOTIDE SEQUENCE [LARGE SCALE GENOMIC DNA]</scope>
    <source>
        <strain evidence="3 4">Costa Rica</strain>
    </source>
</reference>
<dbReference type="InterPro" id="IPR050645">
    <property type="entry name" value="Histidine_acid_phosphatase"/>
</dbReference>
<dbReference type="Proteomes" id="UP000267027">
    <property type="component" value="Unassembled WGS sequence"/>
</dbReference>
<dbReference type="OrthoDB" id="258392at2759"/>
<dbReference type="CDD" id="cd07061">
    <property type="entry name" value="HP_HAP_like"/>
    <property type="match status" value="1"/>
</dbReference>
<dbReference type="GO" id="GO:0016791">
    <property type="term" value="F:phosphatase activity"/>
    <property type="evidence" value="ECO:0007669"/>
    <property type="project" value="TreeGrafter"/>
</dbReference>
<dbReference type="InterPro" id="IPR029033">
    <property type="entry name" value="His_PPase_superfam"/>
</dbReference>
<accession>A0A0R3PI02</accession>
<dbReference type="InterPro" id="IPR000560">
    <property type="entry name" value="His_Pase_clade-2"/>
</dbReference>
<evidence type="ECO:0000256" key="2">
    <source>
        <dbReference type="SAM" id="Phobius"/>
    </source>
</evidence>